<protein>
    <submittedName>
        <fullName evidence="12">Chaperone protein DnaJ 2</fullName>
    </submittedName>
</protein>
<dbReference type="EMBL" id="CAMXCT020002785">
    <property type="protein sequence ID" value="CAL1153854.1"/>
    <property type="molecule type" value="Genomic_DNA"/>
</dbReference>
<dbReference type="InterPro" id="IPR000504">
    <property type="entry name" value="RRM_dom"/>
</dbReference>
<dbReference type="PRINTS" id="PR00961">
    <property type="entry name" value="HUDSXLRNA"/>
</dbReference>
<dbReference type="SMART" id="SM00356">
    <property type="entry name" value="ZnF_C3H1"/>
    <property type="match status" value="1"/>
</dbReference>
<dbReference type="FunFam" id="4.10.1000.10:FF:000003">
    <property type="entry name" value="Zinc finger CCCH domain-containing protein"/>
    <property type="match status" value="1"/>
</dbReference>
<dbReference type="Gene3D" id="4.10.1000.10">
    <property type="entry name" value="Zinc finger, CCCH-type"/>
    <property type="match status" value="1"/>
</dbReference>
<evidence type="ECO:0000256" key="1">
    <source>
        <dbReference type="ARBA" id="ARBA00022723"/>
    </source>
</evidence>
<evidence type="ECO:0000256" key="7">
    <source>
        <dbReference type="PROSITE-ProRule" id="PRU00723"/>
    </source>
</evidence>
<evidence type="ECO:0000256" key="4">
    <source>
        <dbReference type="ARBA" id="ARBA00022833"/>
    </source>
</evidence>
<dbReference type="InterPro" id="IPR001623">
    <property type="entry name" value="DnaJ_domain"/>
</dbReference>
<dbReference type="Gene3D" id="3.30.70.330">
    <property type="match status" value="1"/>
</dbReference>
<accession>A0A9P1CZ87</accession>
<dbReference type="PROSITE" id="PS50102">
    <property type="entry name" value="RRM"/>
    <property type="match status" value="1"/>
</dbReference>
<sequence length="410" mass="45075">MAVAPKPVETLFVCLSQRTTGLRTGLPIDCTQELANKTFSQYGTVKETTVLPVAPGKNAAASFVIMETVEQAQWIVDNLNGNIPEGLTSPVTVVFATPRANRFDGGKGMKGKGMPLGMMNFMSMMMGMGGKGYGPSPYKNNYKTVMCKFYEQQGWCSRGNSCTFAHGVHELSKGKGKGDLESYDSLTPLEDRGHVKRASMPITSEGADLEIVRKVQDIIEQYEAAAARLRQLSNKPQVDGITGYHEFPSLAEDYESRAQKYREVAKLLREPLKAPLSPMQEDALLRLCLQRSSEPVAAVTSRAAEGLQDVLGLPRNASEEEIRKYLEIVRTLHPDKSRKSGSGMERFHEVQAAWRCLSDPTRRLMYDLRTFGDSSAAGKHAAGTAEMGEMLLSRQKDDAEDGSCGKLVDF</sequence>
<dbReference type="GO" id="GO:0051252">
    <property type="term" value="P:regulation of RNA metabolic process"/>
    <property type="evidence" value="ECO:0007669"/>
    <property type="project" value="UniProtKB-ARBA"/>
</dbReference>
<evidence type="ECO:0000259" key="9">
    <source>
        <dbReference type="PROSITE" id="PS50102"/>
    </source>
</evidence>
<keyword evidence="2" id="KW-0677">Repeat</keyword>
<dbReference type="Proteomes" id="UP001152797">
    <property type="component" value="Unassembled WGS sequence"/>
</dbReference>
<feature type="zinc finger region" description="C3H1-type" evidence="7">
    <location>
        <begin position="141"/>
        <end position="169"/>
    </location>
</feature>
<keyword evidence="3 7" id="KW-0863">Zinc-finger</keyword>
<dbReference type="InterPro" id="IPR012677">
    <property type="entry name" value="Nucleotide-bd_a/b_plait_sf"/>
</dbReference>
<evidence type="ECO:0000313" key="11">
    <source>
        <dbReference type="EMBL" id="CAI4000479.1"/>
    </source>
</evidence>
<evidence type="ECO:0000256" key="5">
    <source>
        <dbReference type="ARBA" id="ARBA00022884"/>
    </source>
</evidence>
<keyword evidence="1 7" id="KW-0479">Metal-binding</keyword>
<dbReference type="Pfam" id="PF00642">
    <property type="entry name" value="zf-CCCH"/>
    <property type="match status" value="1"/>
</dbReference>
<dbReference type="InterPro" id="IPR002343">
    <property type="entry name" value="Hud_Sxl_RNA"/>
</dbReference>
<evidence type="ECO:0000313" key="12">
    <source>
        <dbReference type="EMBL" id="CAL4787791.1"/>
    </source>
</evidence>
<proteinExistence type="predicted"/>
<evidence type="ECO:0000256" key="6">
    <source>
        <dbReference type="PROSITE-ProRule" id="PRU00176"/>
    </source>
</evidence>
<dbReference type="PANTHER" id="PTHR43096:SF58">
    <property type="entry name" value="CHAPERONE DNAJ-DOMAIN SUPERFAMILY PROTEIN"/>
    <property type="match status" value="1"/>
</dbReference>
<dbReference type="GO" id="GO:0010468">
    <property type="term" value="P:regulation of gene expression"/>
    <property type="evidence" value="ECO:0007669"/>
    <property type="project" value="UniProtKB-ARBA"/>
</dbReference>
<keyword evidence="4 7" id="KW-0862">Zinc</keyword>
<organism evidence="11">
    <name type="scientific">Cladocopium goreaui</name>
    <dbReference type="NCBI Taxonomy" id="2562237"/>
    <lineage>
        <taxon>Eukaryota</taxon>
        <taxon>Sar</taxon>
        <taxon>Alveolata</taxon>
        <taxon>Dinophyceae</taxon>
        <taxon>Suessiales</taxon>
        <taxon>Symbiodiniaceae</taxon>
        <taxon>Cladocopium</taxon>
    </lineage>
</organism>
<dbReference type="GO" id="GO:0042026">
    <property type="term" value="P:protein refolding"/>
    <property type="evidence" value="ECO:0007669"/>
    <property type="project" value="TreeGrafter"/>
</dbReference>
<dbReference type="Gene3D" id="1.10.287.110">
    <property type="entry name" value="DnaJ domain"/>
    <property type="match status" value="1"/>
</dbReference>
<feature type="domain" description="RRM" evidence="9">
    <location>
        <begin position="19"/>
        <end position="98"/>
    </location>
</feature>
<dbReference type="GO" id="GO:0005737">
    <property type="term" value="C:cytoplasm"/>
    <property type="evidence" value="ECO:0007669"/>
    <property type="project" value="TreeGrafter"/>
</dbReference>
<dbReference type="InterPro" id="IPR036869">
    <property type="entry name" value="J_dom_sf"/>
</dbReference>
<dbReference type="InterPro" id="IPR035979">
    <property type="entry name" value="RBD_domain_sf"/>
</dbReference>
<feature type="domain" description="J" evidence="8">
    <location>
        <begin position="306"/>
        <end position="370"/>
    </location>
</feature>
<dbReference type="EMBL" id="CAMXCT030002785">
    <property type="protein sequence ID" value="CAL4787791.1"/>
    <property type="molecule type" value="Genomic_DNA"/>
</dbReference>
<evidence type="ECO:0000313" key="13">
    <source>
        <dbReference type="Proteomes" id="UP001152797"/>
    </source>
</evidence>
<dbReference type="OrthoDB" id="425907at2759"/>
<dbReference type="PROSITE" id="PS50103">
    <property type="entry name" value="ZF_C3H1"/>
    <property type="match status" value="1"/>
</dbReference>
<reference evidence="12 13" key="2">
    <citation type="submission" date="2024-05" db="EMBL/GenBank/DDBJ databases">
        <authorList>
            <person name="Chen Y."/>
            <person name="Shah S."/>
            <person name="Dougan E. K."/>
            <person name="Thang M."/>
            <person name="Chan C."/>
        </authorList>
    </citation>
    <scope>NUCLEOTIDE SEQUENCE [LARGE SCALE GENOMIC DNA]</scope>
</reference>
<dbReference type="GO" id="GO:0051082">
    <property type="term" value="F:unfolded protein binding"/>
    <property type="evidence" value="ECO:0007669"/>
    <property type="project" value="TreeGrafter"/>
</dbReference>
<evidence type="ECO:0000259" key="10">
    <source>
        <dbReference type="PROSITE" id="PS50103"/>
    </source>
</evidence>
<dbReference type="CDD" id="cd06257">
    <property type="entry name" value="DnaJ"/>
    <property type="match status" value="1"/>
</dbReference>
<reference evidence="11" key="1">
    <citation type="submission" date="2022-10" db="EMBL/GenBank/DDBJ databases">
        <authorList>
            <person name="Chen Y."/>
            <person name="Dougan E. K."/>
            <person name="Chan C."/>
            <person name="Rhodes N."/>
            <person name="Thang M."/>
        </authorList>
    </citation>
    <scope>NUCLEOTIDE SEQUENCE</scope>
</reference>
<comment type="caution">
    <text evidence="11">The sequence shown here is derived from an EMBL/GenBank/DDBJ whole genome shotgun (WGS) entry which is preliminary data.</text>
</comment>
<dbReference type="SUPFAM" id="SSF46565">
    <property type="entry name" value="Chaperone J-domain"/>
    <property type="match status" value="1"/>
</dbReference>
<dbReference type="Pfam" id="PF00076">
    <property type="entry name" value="RRM_1"/>
    <property type="match status" value="1"/>
</dbReference>
<name>A0A9P1CZ87_9DINO</name>
<evidence type="ECO:0000259" key="8">
    <source>
        <dbReference type="PROSITE" id="PS50076"/>
    </source>
</evidence>
<gene>
    <name evidence="11" type="ORF">C1SCF055_LOCUS26595</name>
</gene>
<dbReference type="GO" id="GO:0008270">
    <property type="term" value="F:zinc ion binding"/>
    <property type="evidence" value="ECO:0007669"/>
    <property type="project" value="UniProtKB-KW"/>
</dbReference>
<dbReference type="EMBL" id="CAMXCT010002785">
    <property type="protein sequence ID" value="CAI4000479.1"/>
    <property type="molecule type" value="Genomic_DNA"/>
</dbReference>
<evidence type="ECO:0000256" key="3">
    <source>
        <dbReference type="ARBA" id="ARBA00022771"/>
    </source>
</evidence>
<dbReference type="InterPro" id="IPR000571">
    <property type="entry name" value="Znf_CCCH"/>
</dbReference>
<dbReference type="SMART" id="SM00271">
    <property type="entry name" value="DnaJ"/>
    <property type="match status" value="1"/>
</dbReference>
<feature type="domain" description="C3H1-type" evidence="10">
    <location>
        <begin position="141"/>
        <end position="169"/>
    </location>
</feature>
<dbReference type="GO" id="GO:1990904">
    <property type="term" value="C:ribonucleoprotein complex"/>
    <property type="evidence" value="ECO:0007669"/>
    <property type="project" value="InterPro"/>
</dbReference>
<dbReference type="InterPro" id="IPR036855">
    <property type="entry name" value="Znf_CCCH_sf"/>
</dbReference>
<dbReference type="PRINTS" id="PR00625">
    <property type="entry name" value="JDOMAIN"/>
</dbReference>
<dbReference type="SUPFAM" id="SSF90229">
    <property type="entry name" value="CCCH zinc finger"/>
    <property type="match status" value="1"/>
</dbReference>
<dbReference type="PROSITE" id="PS50076">
    <property type="entry name" value="DNAJ_2"/>
    <property type="match status" value="1"/>
</dbReference>
<dbReference type="PANTHER" id="PTHR43096">
    <property type="entry name" value="DNAJ HOMOLOG 1, MITOCHONDRIAL-RELATED"/>
    <property type="match status" value="1"/>
</dbReference>
<dbReference type="GO" id="GO:0003723">
    <property type="term" value="F:RNA binding"/>
    <property type="evidence" value="ECO:0007669"/>
    <property type="project" value="UniProtKB-UniRule"/>
</dbReference>
<keyword evidence="13" id="KW-1185">Reference proteome</keyword>
<dbReference type="SUPFAM" id="SSF54928">
    <property type="entry name" value="RNA-binding domain, RBD"/>
    <property type="match status" value="1"/>
</dbReference>
<dbReference type="Pfam" id="PF00226">
    <property type="entry name" value="DnaJ"/>
    <property type="match status" value="1"/>
</dbReference>
<dbReference type="AlphaFoldDB" id="A0A9P1CZ87"/>
<keyword evidence="5 6" id="KW-0694">RNA-binding</keyword>
<evidence type="ECO:0000256" key="2">
    <source>
        <dbReference type="ARBA" id="ARBA00022737"/>
    </source>
</evidence>